<dbReference type="EMBL" id="CAJNDS010000335">
    <property type="protein sequence ID" value="CAE7193750.1"/>
    <property type="molecule type" value="Genomic_DNA"/>
</dbReference>
<comment type="caution">
    <text evidence="2">The sequence shown here is derived from an EMBL/GenBank/DDBJ whole genome shotgun (WGS) entry which is preliminary data.</text>
</comment>
<dbReference type="AlphaFoldDB" id="A0A812J0P7"/>
<name>A0A812J0P7_9DINO</name>
<sequence>MRRFTSLIGKLPSSYSYTWPLQLRWISGTWQVSSHGRVQNSKGWISSGSLKCSGYCCVRIGAHSYYVHRLVAAAFLDPSQDPRCWQVNHCDGNPSNNHAANLQYVTPSDNLKHAWATNSNRKCAASKLGKAVEWRRLGDEAWVWCASQAKAGRLLDVWPASISQACRGLVKKCRSKLGDEVYEFRRPEHVDRGDAPSDEIWRHAAYVGDHADLICNLMVSSHGRVSQCLHGRDVMSFGTRRRNGYFVVTKGGRYMQVHRLVAATFLGQPSSPELHVNHKDLNRGNNHVNNLEYVTRSENVRHAFMHRAGWQRPRIGKAVRVRLRSGTGAWQEFASIKAAASYTGLDPTRISLLCNGRDDNAGWEVRFAFQNTFPGEEWRPVRLDGARCAQVMPKGRRQVEVLQ</sequence>
<dbReference type="InterPro" id="IPR003615">
    <property type="entry name" value="HNH_nuc"/>
</dbReference>
<dbReference type="Gene3D" id="3.90.75.20">
    <property type="match status" value="2"/>
</dbReference>
<keyword evidence="3" id="KW-1185">Reference proteome</keyword>
<accession>A0A812J0P7</accession>
<dbReference type="OrthoDB" id="430296at2759"/>
<proteinExistence type="predicted"/>
<dbReference type="Pfam" id="PF13392">
    <property type="entry name" value="HNH_3"/>
    <property type="match status" value="2"/>
</dbReference>
<feature type="domain" description="HNH nuclease" evidence="1">
    <location>
        <begin position="61"/>
        <end position="111"/>
    </location>
</feature>
<dbReference type="SUPFAM" id="SSF54060">
    <property type="entry name" value="His-Me finger endonucleases"/>
    <property type="match status" value="2"/>
</dbReference>
<protein>
    <recommendedName>
        <fullName evidence="1">HNH nuclease domain-containing protein</fullName>
    </recommendedName>
</protein>
<evidence type="ECO:0000313" key="2">
    <source>
        <dbReference type="EMBL" id="CAE7193750.1"/>
    </source>
</evidence>
<gene>
    <name evidence="2" type="ORF">SNAT2548_LOCUS5264</name>
</gene>
<dbReference type="SMART" id="SM00507">
    <property type="entry name" value="HNHc"/>
    <property type="match status" value="2"/>
</dbReference>
<dbReference type="InterPro" id="IPR044925">
    <property type="entry name" value="His-Me_finger_sf"/>
</dbReference>
<reference evidence="2" key="1">
    <citation type="submission" date="2021-02" db="EMBL/GenBank/DDBJ databases">
        <authorList>
            <person name="Dougan E. K."/>
            <person name="Rhodes N."/>
            <person name="Thang M."/>
            <person name="Chan C."/>
        </authorList>
    </citation>
    <scope>NUCLEOTIDE SEQUENCE</scope>
</reference>
<feature type="domain" description="HNH nuclease" evidence="1">
    <location>
        <begin position="251"/>
        <end position="300"/>
    </location>
</feature>
<organism evidence="2 3">
    <name type="scientific">Symbiodinium natans</name>
    <dbReference type="NCBI Taxonomy" id="878477"/>
    <lineage>
        <taxon>Eukaryota</taxon>
        <taxon>Sar</taxon>
        <taxon>Alveolata</taxon>
        <taxon>Dinophyceae</taxon>
        <taxon>Suessiales</taxon>
        <taxon>Symbiodiniaceae</taxon>
        <taxon>Symbiodinium</taxon>
    </lineage>
</organism>
<evidence type="ECO:0000259" key="1">
    <source>
        <dbReference type="SMART" id="SM00507"/>
    </source>
</evidence>
<evidence type="ECO:0000313" key="3">
    <source>
        <dbReference type="Proteomes" id="UP000604046"/>
    </source>
</evidence>
<dbReference type="Proteomes" id="UP000604046">
    <property type="component" value="Unassembled WGS sequence"/>
</dbReference>